<dbReference type="Proteomes" id="UP001064632">
    <property type="component" value="Chromosome"/>
</dbReference>
<keyword evidence="2" id="KW-1185">Reference proteome</keyword>
<dbReference type="Gene3D" id="3.10.450.50">
    <property type="match status" value="1"/>
</dbReference>
<dbReference type="RefSeq" id="WP_261693233.1">
    <property type="nucleotide sequence ID" value="NZ_CP104694.1"/>
</dbReference>
<evidence type="ECO:0000313" key="1">
    <source>
        <dbReference type="EMBL" id="UXI66249.1"/>
    </source>
</evidence>
<organism evidence="1 2">
    <name type="scientific">Tahibacter amnicola</name>
    <dbReference type="NCBI Taxonomy" id="2976241"/>
    <lineage>
        <taxon>Bacteria</taxon>
        <taxon>Pseudomonadati</taxon>
        <taxon>Pseudomonadota</taxon>
        <taxon>Gammaproteobacteria</taxon>
        <taxon>Lysobacterales</taxon>
        <taxon>Rhodanobacteraceae</taxon>
        <taxon>Tahibacter</taxon>
    </lineage>
</organism>
<dbReference type="InterPro" id="IPR032710">
    <property type="entry name" value="NTF2-like_dom_sf"/>
</dbReference>
<proteinExistence type="predicted"/>
<protein>
    <submittedName>
        <fullName evidence="1">Nuclear transport factor 2 family protein</fullName>
    </submittedName>
</protein>
<evidence type="ECO:0000313" key="2">
    <source>
        <dbReference type="Proteomes" id="UP001064632"/>
    </source>
</evidence>
<accession>A0ABY6B9A0</accession>
<gene>
    <name evidence="1" type="ORF">N4264_15990</name>
</gene>
<reference evidence="1" key="1">
    <citation type="submission" date="2022-09" db="EMBL/GenBank/DDBJ databases">
        <title>Tahibacter sp. nov., isolated from a fresh water.</title>
        <authorList>
            <person name="Baek J.H."/>
            <person name="Lee J.K."/>
            <person name="Kim J.M."/>
            <person name="Jeon C.O."/>
        </authorList>
    </citation>
    <scope>NUCLEOTIDE SEQUENCE</scope>
    <source>
        <strain evidence="1">W38</strain>
    </source>
</reference>
<dbReference type="EMBL" id="CP104694">
    <property type="protein sequence ID" value="UXI66249.1"/>
    <property type="molecule type" value="Genomic_DNA"/>
</dbReference>
<name>A0ABY6B9A0_9GAMM</name>
<dbReference type="SUPFAM" id="SSF54427">
    <property type="entry name" value="NTF2-like"/>
    <property type="match status" value="1"/>
</dbReference>
<sequence length="171" mass="18705">MNTITFLAVLGLATAPIKGPVVVENARTEEGIRPVIEAFRASIQQKDKARFLALFAPGTVVWQSVRGDDSLRHVRQTQPGAAKLALNPGNSPQSFIDKIVESPARIDEVFRDVRIDTDGDIASVTFDFSFQRDGVEINRGREAWQLVHTDAGWRIIAVIWSTQLPAGPAGS</sequence>